<reference evidence="1" key="1">
    <citation type="submission" date="2014-09" db="EMBL/GenBank/DDBJ databases">
        <authorList>
            <person name="Magalhaes I.L.F."/>
            <person name="Oliveira U."/>
            <person name="Santos F.R."/>
            <person name="Vidigal T.H.D.A."/>
            <person name="Brescovit A.D."/>
            <person name="Santos A.J."/>
        </authorList>
    </citation>
    <scope>NUCLEOTIDE SEQUENCE</scope>
    <source>
        <tissue evidence="1">Shoot tissue taken approximately 20 cm above the soil surface</tissue>
    </source>
</reference>
<dbReference type="EMBL" id="GBRH01275682">
    <property type="protein sequence ID" value="JAD22213.1"/>
    <property type="molecule type" value="Transcribed_RNA"/>
</dbReference>
<dbReference type="AlphaFoldDB" id="A0A0A9UKJ9"/>
<organism evidence="1">
    <name type="scientific">Arundo donax</name>
    <name type="common">Giant reed</name>
    <name type="synonym">Donax arundinaceus</name>
    <dbReference type="NCBI Taxonomy" id="35708"/>
    <lineage>
        <taxon>Eukaryota</taxon>
        <taxon>Viridiplantae</taxon>
        <taxon>Streptophyta</taxon>
        <taxon>Embryophyta</taxon>
        <taxon>Tracheophyta</taxon>
        <taxon>Spermatophyta</taxon>
        <taxon>Magnoliopsida</taxon>
        <taxon>Liliopsida</taxon>
        <taxon>Poales</taxon>
        <taxon>Poaceae</taxon>
        <taxon>PACMAD clade</taxon>
        <taxon>Arundinoideae</taxon>
        <taxon>Arundineae</taxon>
        <taxon>Arundo</taxon>
    </lineage>
</organism>
<reference evidence="1" key="2">
    <citation type="journal article" date="2015" name="Data Brief">
        <title>Shoot transcriptome of the giant reed, Arundo donax.</title>
        <authorList>
            <person name="Barrero R.A."/>
            <person name="Guerrero F.D."/>
            <person name="Moolhuijzen P."/>
            <person name="Goolsby J.A."/>
            <person name="Tidwell J."/>
            <person name="Bellgard S.E."/>
            <person name="Bellgard M.I."/>
        </authorList>
    </citation>
    <scope>NUCLEOTIDE SEQUENCE</scope>
    <source>
        <tissue evidence="1">Shoot tissue taken approximately 20 cm above the soil surface</tissue>
    </source>
</reference>
<proteinExistence type="predicted"/>
<accession>A0A0A9UKJ9</accession>
<evidence type="ECO:0000313" key="1">
    <source>
        <dbReference type="EMBL" id="JAD22213.1"/>
    </source>
</evidence>
<protein>
    <submittedName>
        <fullName evidence="1">Uncharacterized protein</fullName>
    </submittedName>
</protein>
<sequence>MTITIAFRSDFSVIMSLGFKSIFSNSKRYFPARRHSSNFSGSSAGVEELYGRLMPMVSIADAIVFAVYIPPHAPAPGHELRSTFFLCSSLIEPLTNSP</sequence>
<name>A0A0A9UKJ9_ARUDO</name>